<evidence type="ECO:0000256" key="1">
    <source>
        <dbReference type="SAM" id="Phobius"/>
    </source>
</evidence>
<feature type="domain" description="Putative Flp pilus-assembly TadG-like N-terminal" evidence="2">
    <location>
        <begin position="15"/>
        <end position="61"/>
    </location>
</feature>
<feature type="transmembrane region" description="Helical" evidence="1">
    <location>
        <begin position="16"/>
        <end position="36"/>
    </location>
</feature>
<dbReference type="AlphaFoldDB" id="A0A7X1PQF5"/>
<keyword evidence="1" id="KW-0472">Membrane</keyword>
<reference evidence="3 4" key="1">
    <citation type="submission" date="2019-10" db="EMBL/GenBank/DDBJ databases">
        <title>Pseudomonas dajingensis sp. nov., isolated from the profound head ulcers of farmed Murray cod (Maccullochella peelii peelii).</title>
        <authorList>
            <person name="Liu Y."/>
        </authorList>
    </citation>
    <scope>NUCLEOTIDE SEQUENCE [LARGE SCALE GENOMIC DNA]</scope>
    <source>
        <strain evidence="3 4">MC042</strain>
    </source>
</reference>
<comment type="caution">
    <text evidence="3">The sequence shown here is derived from an EMBL/GenBank/DDBJ whole genome shotgun (WGS) entry which is preliminary data.</text>
</comment>
<dbReference type="EMBL" id="WHUV01000004">
    <property type="protein sequence ID" value="MQA56514.1"/>
    <property type="molecule type" value="Genomic_DNA"/>
</dbReference>
<gene>
    <name evidence="3" type="ORF">GDH07_24635</name>
</gene>
<dbReference type="Pfam" id="PF13400">
    <property type="entry name" value="Tad"/>
    <property type="match status" value="1"/>
</dbReference>
<keyword evidence="1" id="KW-0812">Transmembrane</keyword>
<sequence>MSPLKRFSGPARQRGAIGLMAAVTFGLALVFMLLVVDSGRLYLEQRKLQRVADNAALEAVSRGGTCQAGLTAAAYANQNATRNGFTPTAGSSTLAASCGTLVTGANGLRSFTVNPTQAVAVRVIVSNTVPISVAAGVVALFSPGPINLTTQLSATAVAAAPTPPVAQLSIRSTLGTVSTAQSSILNPLVGGLLGGSLNLTAVGWNGLLNTNINLLSFLDQLAINLNVAAGNYTQLLNTTTTLTKLIQAAITVVQANGATADILTALGNLQIAALNAAPLKLGDILKLQTGLPSTALNASVQLFQLLQAFIQLSNSNSAVAAVVPANILGLANVTVQVKVIEPAQLSAIGDPRLAMADPLGSNRIYVRTAQVRTLVSINLTGLSGVTGLANALLGLVGSLTPTLNSLLSLNLAATINSVGCLLGAGCEQIDPKLLPSPEIDINLELGGAEAYVTNYSCPSGTTGTKSLTVHSNSSVADIKIGQIDPSTTFSSSTAPVVKPLPIVDLGIWTCHKILGIGSCGPARTAFAAGGIALKVDSSVGRSQTGSNIGRDLVFSSNATPFPVPPNVNQTPAYQNAAPTSNIVNSLAATISGIGLDVYQPVGSNPLGAVIAGVGNLVNGVTSLITPLISNLLSPLLDPLLNNLLSSLGVNLMDVEVGANLTCGQTGKAYLVI</sequence>
<organism evidence="3 4">
    <name type="scientific">Pseudomonas piscis</name>
    <dbReference type="NCBI Taxonomy" id="2614538"/>
    <lineage>
        <taxon>Bacteria</taxon>
        <taxon>Pseudomonadati</taxon>
        <taxon>Pseudomonadota</taxon>
        <taxon>Gammaproteobacteria</taxon>
        <taxon>Pseudomonadales</taxon>
        <taxon>Pseudomonadaceae</taxon>
        <taxon>Pseudomonas</taxon>
    </lineage>
</organism>
<evidence type="ECO:0000313" key="3">
    <source>
        <dbReference type="EMBL" id="MQA56514.1"/>
    </source>
</evidence>
<dbReference type="Proteomes" id="UP000486534">
    <property type="component" value="Unassembled WGS sequence"/>
</dbReference>
<accession>A0A7X1PQF5</accession>
<dbReference type="RefSeq" id="WP_152899156.1">
    <property type="nucleotide sequence ID" value="NZ_WHUV01000004.1"/>
</dbReference>
<dbReference type="InterPro" id="IPR028087">
    <property type="entry name" value="Tad_N"/>
</dbReference>
<proteinExistence type="predicted"/>
<evidence type="ECO:0000259" key="2">
    <source>
        <dbReference type="Pfam" id="PF13400"/>
    </source>
</evidence>
<protein>
    <recommendedName>
        <fullName evidence="2">Putative Flp pilus-assembly TadG-like N-terminal domain-containing protein</fullName>
    </recommendedName>
</protein>
<keyword evidence="1" id="KW-1133">Transmembrane helix</keyword>
<evidence type="ECO:0000313" key="4">
    <source>
        <dbReference type="Proteomes" id="UP000486534"/>
    </source>
</evidence>
<name>A0A7X1PQF5_9PSED</name>